<evidence type="ECO:0000256" key="3">
    <source>
        <dbReference type="ARBA" id="ARBA00012261"/>
    </source>
</evidence>
<evidence type="ECO:0000256" key="8">
    <source>
        <dbReference type="ARBA" id="ARBA00023128"/>
    </source>
</evidence>
<dbReference type="OrthoDB" id="10268103at2759"/>
<evidence type="ECO:0000313" key="15">
    <source>
        <dbReference type="RefSeq" id="XP_004628993.1"/>
    </source>
</evidence>
<evidence type="ECO:0000256" key="11">
    <source>
        <dbReference type="SAM" id="MobiDB-lite"/>
    </source>
</evidence>
<protein>
    <recommendedName>
        <fullName evidence="4">Methionyl-tRNA formyltransferase, mitochondrial</fullName>
        <ecNumber evidence="3">2.1.2.9</ecNumber>
    </recommendedName>
</protein>
<dbReference type="CDD" id="cd08646">
    <property type="entry name" value="FMT_core_Met-tRNA-FMT_N"/>
    <property type="match status" value="1"/>
</dbReference>
<evidence type="ECO:0000256" key="7">
    <source>
        <dbReference type="ARBA" id="ARBA00022946"/>
    </source>
</evidence>
<name>A0A6P3EZV3_OCTDE</name>
<dbReference type="InterPro" id="IPR002376">
    <property type="entry name" value="Formyl_transf_N"/>
</dbReference>
<evidence type="ECO:0000256" key="6">
    <source>
        <dbReference type="ARBA" id="ARBA00022917"/>
    </source>
</evidence>
<keyword evidence="14" id="KW-1185">Reference proteome</keyword>
<keyword evidence="5" id="KW-0808">Transferase</keyword>
<keyword evidence="7" id="KW-0809">Transit peptide</keyword>
<dbReference type="PANTHER" id="PTHR11138:SF5">
    <property type="entry name" value="METHIONYL-TRNA FORMYLTRANSFERASE, MITOCHONDRIAL"/>
    <property type="match status" value="1"/>
</dbReference>
<dbReference type="NCBIfam" id="TIGR00460">
    <property type="entry name" value="fmt"/>
    <property type="match status" value="1"/>
</dbReference>
<dbReference type="FunFam" id="3.40.50.12230:FF:000003">
    <property type="entry name" value="methionyl-tRNA formyltransferase, mitochondrial"/>
    <property type="match status" value="1"/>
</dbReference>
<dbReference type="InterPro" id="IPR041711">
    <property type="entry name" value="Met-tRNA-FMT_N"/>
</dbReference>
<dbReference type="GeneID" id="101573686"/>
<evidence type="ECO:0000256" key="9">
    <source>
        <dbReference type="ARBA" id="ARBA00052555"/>
    </source>
</evidence>
<dbReference type="InterPro" id="IPR005794">
    <property type="entry name" value="Fmt"/>
</dbReference>
<dbReference type="Pfam" id="PF02911">
    <property type="entry name" value="Formyl_trans_C"/>
    <property type="match status" value="1"/>
</dbReference>
<feature type="region of interest" description="Disordered" evidence="11">
    <location>
        <begin position="15"/>
        <end position="47"/>
    </location>
</feature>
<dbReference type="GO" id="GO:0004479">
    <property type="term" value="F:methionyl-tRNA formyltransferase activity"/>
    <property type="evidence" value="ECO:0007669"/>
    <property type="project" value="UniProtKB-EC"/>
</dbReference>
<dbReference type="InterPro" id="IPR005793">
    <property type="entry name" value="Formyl_trans_C"/>
</dbReference>
<gene>
    <name evidence="15" type="primary">Mtfmt</name>
</gene>
<accession>A0A6P3EZV3</accession>
<dbReference type="Pfam" id="PF00551">
    <property type="entry name" value="Formyl_trans_N"/>
    <property type="match status" value="1"/>
</dbReference>
<dbReference type="SUPFAM" id="SSF53328">
    <property type="entry name" value="Formyltransferase"/>
    <property type="match status" value="1"/>
</dbReference>
<evidence type="ECO:0000256" key="4">
    <source>
        <dbReference type="ARBA" id="ARBA00014185"/>
    </source>
</evidence>
<dbReference type="Proteomes" id="UP000515203">
    <property type="component" value="Unplaced"/>
</dbReference>
<evidence type="ECO:0000256" key="10">
    <source>
        <dbReference type="ARBA" id="ARBA00057846"/>
    </source>
</evidence>
<dbReference type="RefSeq" id="XP_004628993.1">
    <property type="nucleotide sequence ID" value="XM_004628936.2"/>
</dbReference>
<dbReference type="InParanoid" id="A0A6P3EZV3"/>
<comment type="subcellular location">
    <subcellularLocation>
        <location evidence="1">Mitochondrion</location>
    </subcellularLocation>
</comment>
<reference evidence="15" key="1">
    <citation type="submission" date="2025-08" db="UniProtKB">
        <authorList>
            <consortium name="RefSeq"/>
        </authorList>
    </citation>
    <scope>IDENTIFICATION</scope>
</reference>
<comment type="similarity">
    <text evidence="2">Belongs to the Fmt family.</text>
</comment>
<proteinExistence type="inferred from homology"/>
<dbReference type="EC" id="2.1.2.9" evidence="3"/>
<keyword evidence="6" id="KW-0648">Protein biosynthesis</keyword>
<dbReference type="InterPro" id="IPR036477">
    <property type="entry name" value="Formyl_transf_N_sf"/>
</dbReference>
<evidence type="ECO:0000313" key="14">
    <source>
        <dbReference type="Proteomes" id="UP000515203"/>
    </source>
</evidence>
<evidence type="ECO:0000256" key="1">
    <source>
        <dbReference type="ARBA" id="ARBA00004173"/>
    </source>
</evidence>
<evidence type="ECO:0000259" key="12">
    <source>
        <dbReference type="Pfam" id="PF00551"/>
    </source>
</evidence>
<dbReference type="SUPFAM" id="SSF50486">
    <property type="entry name" value="FMT C-terminal domain-like"/>
    <property type="match status" value="1"/>
</dbReference>
<evidence type="ECO:0000256" key="2">
    <source>
        <dbReference type="ARBA" id="ARBA00010699"/>
    </source>
</evidence>
<dbReference type="InterPro" id="IPR011034">
    <property type="entry name" value="Formyl_transferase-like_C_sf"/>
</dbReference>
<feature type="domain" description="Formyl transferase C-terminal" evidence="13">
    <location>
        <begin position="248"/>
        <end position="354"/>
    </location>
</feature>
<dbReference type="CTD" id="123263"/>
<comment type="function">
    <text evidence="10">Methionyl-tRNA formyltransferase that formylates methionyl-tRNA in mitochondria and is crucial for translation initiation.</text>
</comment>
<sequence>MKLLVRGWWRPRLGRGAASGKASSPRRVVASGLGGCPGWEDGKDARGRDKPPWRVLFFGTDHFAREALRALHAARESKEGRLIEKLEVVTMPSPSPRGLPVKQYAVQSQLPVYEWPDVGSGEYDVGVVASFGRLLSEALILKFPYGVLNVHPSLLPRWRGPAPIIHTVLHGDPVTGVTIMQIRPKRFDVGPILKQEAISVPPNSTAKDLEAVLSRLGAGMLISVLKNLPESLSNGRQQPAEGVTYAPKISADTSCIKWEEQTSEQIFRLYRAIGNMSPLQTLWMGSTIKLLDFVEVDRSVLADPKFSGQAAVPGSVTYHKQSQMLLVCCKDGWVGIRSVMLKKTLTATDFYNGYLHPWYQRNSQVQPSHCRFQTLRLPTKKKQKKIVAMQQCIT</sequence>
<dbReference type="FunCoup" id="A0A6P3EZV3">
    <property type="interactions" value="1069"/>
</dbReference>
<evidence type="ECO:0000259" key="13">
    <source>
        <dbReference type="Pfam" id="PF02911"/>
    </source>
</evidence>
<evidence type="ECO:0000256" key="5">
    <source>
        <dbReference type="ARBA" id="ARBA00022679"/>
    </source>
</evidence>
<organism evidence="14 15">
    <name type="scientific">Octodon degus</name>
    <name type="common">Degu</name>
    <name type="synonym">Sciurus degus</name>
    <dbReference type="NCBI Taxonomy" id="10160"/>
    <lineage>
        <taxon>Eukaryota</taxon>
        <taxon>Metazoa</taxon>
        <taxon>Chordata</taxon>
        <taxon>Craniata</taxon>
        <taxon>Vertebrata</taxon>
        <taxon>Euteleostomi</taxon>
        <taxon>Mammalia</taxon>
        <taxon>Eutheria</taxon>
        <taxon>Euarchontoglires</taxon>
        <taxon>Glires</taxon>
        <taxon>Rodentia</taxon>
        <taxon>Hystricomorpha</taxon>
        <taxon>Octodontidae</taxon>
        <taxon>Octodon</taxon>
    </lineage>
</organism>
<comment type="catalytic activity">
    <reaction evidence="9">
        <text>L-methionyl-tRNA(fMet) + (6R)-10-formyltetrahydrofolate = N-formyl-L-methionyl-tRNA(fMet) + (6S)-5,6,7,8-tetrahydrofolate + H(+)</text>
        <dbReference type="Rhea" id="RHEA:24380"/>
        <dbReference type="Rhea" id="RHEA-COMP:9952"/>
        <dbReference type="Rhea" id="RHEA-COMP:9953"/>
        <dbReference type="ChEBI" id="CHEBI:15378"/>
        <dbReference type="ChEBI" id="CHEBI:57453"/>
        <dbReference type="ChEBI" id="CHEBI:78530"/>
        <dbReference type="ChEBI" id="CHEBI:78844"/>
        <dbReference type="ChEBI" id="CHEBI:195366"/>
        <dbReference type="EC" id="2.1.2.9"/>
    </reaction>
    <physiologicalReaction direction="left-to-right" evidence="9">
        <dbReference type="Rhea" id="RHEA:24381"/>
    </physiologicalReaction>
</comment>
<dbReference type="GO" id="GO:0005739">
    <property type="term" value="C:mitochondrion"/>
    <property type="evidence" value="ECO:0007669"/>
    <property type="project" value="UniProtKB-SubCell"/>
</dbReference>
<dbReference type="PANTHER" id="PTHR11138">
    <property type="entry name" value="METHIONYL-TRNA FORMYLTRANSFERASE"/>
    <property type="match status" value="1"/>
</dbReference>
<dbReference type="AlphaFoldDB" id="A0A6P3EZV3"/>
<dbReference type="Gene3D" id="3.40.50.12230">
    <property type="match status" value="1"/>
</dbReference>
<feature type="domain" description="Formyl transferase N-terminal" evidence="12">
    <location>
        <begin position="122"/>
        <end position="225"/>
    </location>
</feature>
<keyword evidence="8" id="KW-0496">Mitochondrion</keyword>